<feature type="binding site" evidence="10">
    <location>
        <begin position="114"/>
        <end position="120"/>
    </location>
    <ligand>
        <name>ATP</name>
        <dbReference type="ChEBI" id="CHEBI:30616"/>
    </ligand>
</feature>
<dbReference type="EMBL" id="CP030941">
    <property type="protein sequence ID" value="UUP16143.1"/>
    <property type="molecule type" value="Genomic_DNA"/>
</dbReference>
<evidence type="ECO:0000256" key="4">
    <source>
        <dbReference type="ARBA" id="ARBA00022741"/>
    </source>
</evidence>
<evidence type="ECO:0000256" key="10">
    <source>
        <dbReference type="HAMAP-Rule" id="MF_02019"/>
    </source>
</evidence>
<dbReference type="EC" id="6.3.2.10" evidence="10 11"/>
<evidence type="ECO:0000256" key="3">
    <source>
        <dbReference type="ARBA" id="ARBA00022618"/>
    </source>
</evidence>
<dbReference type="NCBIfam" id="TIGR01143">
    <property type="entry name" value="murF"/>
    <property type="match status" value="1"/>
</dbReference>
<comment type="subcellular location">
    <subcellularLocation>
        <location evidence="10 11">Cytoplasm</location>
    </subcellularLocation>
</comment>
<dbReference type="SUPFAM" id="SSF53623">
    <property type="entry name" value="MurD-like peptide ligases, catalytic domain"/>
    <property type="match status" value="1"/>
</dbReference>
<dbReference type="SUPFAM" id="SSF53244">
    <property type="entry name" value="MurD-like peptide ligases, peptide-binding domain"/>
    <property type="match status" value="1"/>
</dbReference>
<feature type="domain" description="Mur ligase N-terminal catalytic" evidence="12">
    <location>
        <begin position="26"/>
        <end position="97"/>
    </location>
</feature>
<evidence type="ECO:0000256" key="11">
    <source>
        <dbReference type="RuleBase" id="RU004136"/>
    </source>
</evidence>
<evidence type="ECO:0000256" key="7">
    <source>
        <dbReference type="ARBA" id="ARBA00022984"/>
    </source>
</evidence>
<dbReference type="InterPro" id="IPR036565">
    <property type="entry name" value="Mur-like_cat_sf"/>
</dbReference>
<dbReference type="Proteomes" id="UP001342418">
    <property type="component" value="Chromosome"/>
</dbReference>
<feature type="domain" description="Mur ligase C-terminal" evidence="13">
    <location>
        <begin position="328"/>
        <end position="451"/>
    </location>
</feature>
<dbReference type="GO" id="GO:0047480">
    <property type="term" value="F:UDP-N-acetylmuramoyl-tripeptide-D-alanyl-D-alanine ligase activity"/>
    <property type="evidence" value="ECO:0007669"/>
    <property type="project" value="UniProtKB-EC"/>
</dbReference>
<dbReference type="Gene3D" id="3.90.190.20">
    <property type="entry name" value="Mur ligase, C-terminal domain"/>
    <property type="match status" value="1"/>
</dbReference>
<keyword evidence="6 10" id="KW-0133">Cell shape</keyword>
<evidence type="ECO:0000256" key="1">
    <source>
        <dbReference type="ARBA" id="ARBA00022490"/>
    </source>
</evidence>
<proteinExistence type="inferred from homology"/>
<dbReference type="Pfam" id="PF08245">
    <property type="entry name" value="Mur_ligase_M"/>
    <property type="match status" value="1"/>
</dbReference>
<dbReference type="PANTHER" id="PTHR43024:SF1">
    <property type="entry name" value="UDP-N-ACETYLMURAMOYL-TRIPEPTIDE--D-ALANYL-D-ALANINE LIGASE"/>
    <property type="match status" value="1"/>
</dbReference>
<keyword evidence="3 10" id="KW-0132">Cell division</keyword>
<keyword evidence="2 10" id="KW-0436">Ligase</keyword>
<protein>
    <recommendedName>
        <fullName evidence="10 11">UDP-N-acetylmuramoyl-tripeptide--D-alanyl-D-alanine ligase</fullName>
        <ecNumber evidence="10 11">6.3.2.10</ecNumber>
    </recommendedName>
    <alternativeName>
        <fullName evidence="10">D-alanyl-D-alanine-adding enzyme</fullName>
    </alternativeName>
</protein>
<reference evidence="15 16" key="1">
    <citation type="submission" date="2018-07" db="EMBL/GenBank/DDBJ databases">
        <title>Genome sequence of Nitratireductor thuwali#1536.</title>
        <authorList>
            <person name="Michoud G."/>
            <person name="Merlino G."/>
            <person name="Sefrji F.O."/>
            <person name="Daffonchio D."/>
        </authorList>
    </citation>
    <scope>NUCLEOTIDE SEQUENCE [LARGE SCALE GENOMIC DNA]</scope>
    <source>
        <strain evidence="16">Nit1536</strain>
    </source>
</reference>
<evidence type="ECO:0000259" key="14">
    <source>
        <dbReference type="Pfam" id="PF08245"/>
    </source>
</evidence>
<dbReference type="InterPro" id="IPR004101">
    <property type="entry name" value="Mur_ligase_C"/>
</dbReference>
<dbReference type="SUPFAM" id="SSF63418">
    <property type="entry name" value="MurE/MurF N-terminal domain"/>
    <property type="match status" value="1"/>
</dbReference>
<evidence type="ECO:0000259" key="13">
    <source>
        <dbReference type="Pfam" id="PF02875"/>
    </source>
</evidence>
<comment type="similarity">
    <text evidence="10">Belongs to the MurCDEF family. MurF subfamily.</text>
</comment>
<evidence type="ECO:0000259" key="12">
    <source>
        <dbReference type="Pfam" id="PF01225"/>
    </source>
</evidence>
<dbReference type="Gene3D" id="3.40.1390.10">
    <property type="entry name" value="MurE/MurF, N-terminal domain"/>
    <property type="match status" value="1"/>
</dbReference>
<evidence type="ECO:0000256" key="5">
    <source>
        <dbReference type="ARBA" id="ARBA00022840"/>
    </source>
</evidence>
<evidence type="ECO:0000313" key="15">
    <source>
        <dbReference type="EMBL" id="UUP16143.1"/>
    </source>
</evidence>
<keyword evidence="4 10" id="KW-0547">Nucleotide-binding</keyword>
<dbReference type="Pfam" id="PF02875">
    <property type="entry name" value="Mur_ligase_C"/>
    <property type="match status" value="1"/>
</dbReference>
<dbReference type="InterPro" id="IPR013221">
    <property type="entry name" value="Mur_ligase_cen"/>
</dbReference>
<dbReference type="InterPro" id="IPR000713">
    <property type="entry name" value="Mur_ligase_N"/>
</dbReference>
<gene>
    <name evidence="15" type="primary">murF_1</name>
    <name evidence="10" type="synonym">murF</name>
    <name evidence="15" type="ORF">NTH_00585</name>
</gene>
<name>A0ABY5MG28_9HYPH</name>
<dbReference type="InterPro" id="IPR005863">
    <property type="entry name" value="UDP-N-AcMur_synth"/>
</dbReference>
<dbReference type="HAMAP" id="MF_02019">
    <property type="entry name" value="MurF"/>
    <property type="match status" value="1"/>
</dbReference>
<dbReference type="InterPro" id="IPR035911">
    <property type="entry name" value="MurE/MurF_N"/>
</dbReference>
<dbReference type="Gene3D" id="3.40.1190.10">
    <property type="entry name" value="Mur-like, catalytic domain"/>
    <property type="match status" value="1"/>
</dbReference>
<feature type="domain" description="Mur ligase central" evidence="14">
    <location>
        <begin position="112"/>
        <end position="302"/>
    </location>
</feature>
<keyword evidence="5 10" id="KW-0067">ATP-binding</keyword>
<organism evidence="15 16">
    <name type="scientific">Nitratireductor thuwali</name>
    <dbReference type="NCBI Taxonomy" id="2267699"/>
    <lineage>
        <taxon>Bacteria</taxon>
        <taxon>Pseudomonadati</taxon>
        <taxon>Pseudomonadota</taxon>
        <taxon>Alphaproteobacteria</taxon>
        <taxon>Hyphomicrobiales</taxon>
        <taxon>Phyllobacteriaceae</taxon>
        <taxon>Nitratireductor</taxon>
    </lineage>
</organism>
<comment type="pathway">
    <text evidence="10 11">Cell wall biogenesis; peptidoglycan biosynthesis.</text>
</comment>
<comment type="function">
    <text evidence="10 11">Involved in cell wall formation. Catalyzes the final step in the synthesis of UDP-N-acetylmuramoyl-pentapeptide, the precursor of murein.</text>
</comment>
<evidence type="ECO:0000313" key="16">
    <source>
        <dbReference type="Proteomes" id="UP001342418"/>
    </source>
</evidence>
<accession>A0ABY5MG28</accession>
<keyword evidence="16" id="KW-1185">Reference proteome</keyword>
<dbReference type="Pfam" id="PF01225">
    <property type="entry name" value="Mur_ligase"/>
    <property type="match status" value="1"/>
</dbReference>
<evidence type="ECO:0000256" key="6">
    <source>
        <dbReference type="ARBA" id="ARBA00022960"/>
    </source>
</evidence>
<dbReference type="PANTHER" id="PTHR43024">
    <property type="entry name" value="UDP-N-ACETYLMURAMOYL-TRIPEPTIDE--D-ALANYL-D-ALANINE LIGASE"/>
    <property type="match status" value="1"/>
</dbReference>
<keyword evidence="7 10" id="KW-0573">Peptidoglycan synthesis</keyword>
<dbReference type="InterPro" id="IPR036615">
    <property type="entry name" value="Mur_ligase_C_dom_sf"/>
</dbReference>
<sequence length="477" mass="50464">MNILWDSQALVAATGGRPQGNMPEGVSGISIDTRTLKRGEAFFAIKGENFDGHDFGTAAIAAGAGVLVVAEEKLPALGRLAAPKIVVPDVLQALEKVGQAARSRSRAKIIAVTGSVGKTTTKAMLSRILSRAGTVHAADKSFNNHWGVPLSLARMPEDCDYAVFEIGMNHPGEITSLVGMVLPHIAVVTAVAAAHLGFFKSLDEIARAKGEIFSGVLKGGHALINRDDERWKLLSKMAAEAGIEHIWGFGEHARAQFKLMRYEPDAQGAQIDVKAAGQELSFRLGATGRHMVQNALAALGAAHLAGADLPRIVPAFDDFAAEEGRGRRHVLRRGQGTFTLIDESYNANPASMQAALRVLATAPVADGGRRIAVLGDMLELGSHSQKLHAGLAPVIADARADILLLAGAEMKALADNPPKDIQVEYRANADELQPLLLNAVRAGDTVMIKSSKSIGFSKLVEALTKHFPAAVDKPARG</sequence>
<evidence type="ECO:0000256" key="8">
    <source>
        <dbReference type="ARBA" id="ARBA00023306"/>
    </source>
</evidence>
<keyword evidence="1 10" id="KW-0963">Cytoplasm</keyword>
<evidence type="ECO:0000256" key="9">
    <source>
        <dbReference type="ARBA" id="ARBA00023316"/>
    </source>
</evidence>
<dbReference type="InterPro" id="IPR051046">
    <property type="entry name" value="MurCDEF_CellWall_CoF430Synth"/>
</dbReference>
<evidence type="ECO:0000256" key="2">
    <source>
        <dbReference type="ARBA" id="ARBA00022598"/>
    </source>
</evidence>
<keyword evidence="9 10" id="KW-0961">Cell wall biogenesis/degradation</keyword>
<keyword evidence="8 10" id="KW-0131">Cell cycle</keyword>
<comment type="catalytic activity">
    <reaction evidence="10 11">
        <text>D-alanyl-D-alanine + UDP-N-acetyl-alpha-D-muramoyl-L-alanyl-gamma-D-glutamyl-meso-2,6-diaminopimelate + ATP = UDP-N-acetyl-alpha-D-muramoyl-L-alanyl-gamma-D-glutamyl-meso-2,6-diaminopimeloyl-D-alanyl-D-alanine + ADP + phosphate + H(+)</text>
        <dbReference type="Rhea" id="RHEA:28374"/>
        <dbReference type="ChEBI" id="CHEBI:15378"/>
        <dbReference type="ChEBI" id="CHEBI:30616"/>
        <dbReference type="ChEBI" id="CHEBI:43474"/>
        <dbReference type="ChEBI" id="CHEBI:57822"/>
        <dbReference type="ChEBI" id="CHEBI:61386"/>
        <dbReference type="ChEBI" id="CHEBI:83905"/>
        <dbReference type="ChEBI" id="CHEBI:456216"/>
        <dbReference type="EC" id="6.3.2.10"/>
    </reaction>
</comment>
<dbReference type="RefSeq" id="WP_338528591.1">
    <property type="nucleotide sequence ID" value="NZ_CP030941.1"/>
</dbReference>